<evidence type="ECO:0000313" key="3">
    <source>
        <dbReference type="Proteomes" id="UP000297635"/>
    </source>
</evidence>
<dbReference type="RefSeq" id="WP_135472169.1">
    <property type="nucleotide sequence ID" value="NZ_SJSA01000002.1"/>
</dbReference>
<gene>
    <name evidence="2" type="ORF">EZ315_11275</name>
</gene>
<dbReference type="AlphaFoldDB" id="A0A4Z0V062"/>
<name>A0A4Z0V062_9BACT</name>
<dbReference type="Proteomes" id="UP000297635">
    <property type="component" value="Unassembled WGS sequence"/>
</dbReference>
<reference evidence="2 3" key="1">
    <citation type="submission" date="2019-02" db="EMBL/GenBank/DDBJ databases">
        <title>Isolation and identification of novel species under the genus Muribaculum.</title>
        <authorList>
            <person name="Miyake S."/>
            <person name="Ding Y."/>
            <person name="Low A."/>
            <person name="Soh M."/>
            <person name="Seedorf H."/>
        </authorList>
    </citation>
    <scope>NUCLEOTIDE SEQUENCE [LARGE SCALE GENOMIC DNA]</scope>
    <source>
        <strain evidence="2 3">TLL-A3</strain>
    </source>
</reference>
<dbReference type="EMBL" id="SJSA01000002">
    <property type="protein sequence ID" value="TGG36432.1"/>
    <property type="molecule type" value="Genomic_DNA"/>
</dbReference>
<evidence type="ECO:0000313" key="2">
    <source>
        <dbReference type="EMBL" id="TGG36432.1"/>
    </source>
</evidence>
<feature type="region of interest" description="Disordered" evidence="1">
    <location>
        <begin position="86"/>
        <end position="130"/>
    </location>
</feature>
<proteinExistence type="predicted"/>
<accession>A0A4Z0V062</accession>
<organism evidence="2 3">
    <name type="scientific">Duncaniella freteri</name>
    <dbReference type="NCBI Taxonomy" id="2530391"/>
    <lineage>
        <taxon>Bacteria</taxon>
        <taxon>Pseudomonadati</taxon>
        <taxon>Bacteroidota</taxon>
        <taxon>Bacteroidia</taxon>
        <taxon>Bacteroidales</taxon>
        <taxon>Muribaculaceae</taxon>
        <taxon>Duncaniella</taxon>
    </lineage>
</organism>
<evidence type="ECO:0000256" key="1">
    <source>
        <dbReference type="SAM" id="MobiDB-lite"/>
    </source>
</evidence>
<dbReference type="GeneID" id="82150370"/>
<sequence>MQELDSLRSDKLCEQGREREFYTRLTDILRQYLQGRFGINAMEMTSTQIRHMLQANDETRLSKRNMEQVLETADFVKFAKVRPLPEDNTRSFNSAMQFVEDTKPLPPVDQDKSDSPAAPAEKTSTSETEK</sequence>
<keyword evidence="3" id="KW-1185">Reference proteome</keyword>
<comment type="caution">
    <text evidence="2">The sequence shown here is derived from an EMBL/GenBank/DDBJ whole genome shotgun (WGS) entry which is preliminary data.</text>
</comment>
<protein>
    <submittedName>
        <fullName evidence="2">Uncharacterized protein</fullName>
    </submittedName>
</protein>